<dbReference type="Ensembl" id="ENSGACT00000024594.1">
    <property type="protein sequence ID" value="ENSGACP00000024545.1"/>
    <property type="gene ID" value="ENSGACG00000018566.1"/>
</dbReference>
<dbReference type="PANTHER" id="PTHR14905:SF18">
    <property type="entry name" value="VON WILLEBRAND FACTOR A DOMAIN-CONTAINING 10, TANDEM DUPLICATE 1-RELATED"/>
    <property type="match status" value="1"/>
</dbReference>
<dbReference type="eggNOG" id="ENOG502SS5J">
    <property type="taxonomic scope" value="Eukaryota"/>
</dbReference>
<dbReference type="AlphaFoldDB" id="G3Q3U2"/>
<accession>G3Q3U2</accession>
<reference evidence="2" key="2">
    <citation type="submission" date="2024-04" db="UniProtKB">
        <authorList>
            <consortium name="Ensembl"/>
        </authorList>
    </citation>
    <scope>IDENTIFICATION</scope>
</reference>
<dbReference type="InterPro" id="IPR052577">
    <property type="entry name" value="VWA7"/>
</dbReference>
<dbReference type="InterPro" id="IPR056475">
    <property type="entry name" value="GBD_Hemicentin/VWA7"/>
</dbReference>
<dbReference type="PANTHER" id="PTHR14905">
    <property type="entry name" value="NG37"/>
    <property type="match status" value="1"/>
</dbReference>
<organism evidence="2">
    <name type="scientific">Gasterosteus aculeatus</name>
    <name type="common">Three-spined stickleback</name>
    <dbReference type="NCBI Taxonomy" id="69293"/>
    <lineage>
        <taxon>Eukaryota</taxon>
        <taxon>Metazoa</taxon>
        <taxon>Chordata</taxon>
        <taxon>Craniata</taxon>
        <taxon>Vertebrata</taxon>
        <taxon>Euteleostomi</taxon>
        <taxon>Actinopterygii</taxon>
        <taxon>Neopterygii</taxon>
        <taxon>Teleostei</taxon>
        <taxon>Neoteleostei</taxon>
        <taxon>Acanthomorphata</taxon>
        <taxon>Eupercaria</taxon>
        <taxon>Perciformes</taxon>
        <taxon>Cottioidei</taxon>
        <taxon>Gasterosteales</taxon>
        <taxon>Gasterosteidae</taxon>
        <taxon>Gasterosteus</taxon>
    </lineage>
</organism>
<evidence type="ECO:0000313" key="2">
    <source>
        <dbReference type="Ensembl" id="ENSGACP00000024545.1"/>
    </source>
</evidence>
<protein>
    <recommendedName>
        <fullName evidence="1">Hemicentin/VWA7 galactose-binding domain-containing protein</fullName>
    </recommendedName>
</protein>
<dbReference type="InParanoid" id="G3Q3U2"/>
<reference evidence="2" key="1">
    <citation type="submission" date="2006-01" db="EMBL/GenBank/DDBJ databases">
        <authorList>
            <person name="Lindblad-Toh K."/>
            <person name="Mauceli E."/>
            <person name="Grabherr M."/>
            <person name="Chang J.L."/>
            <person name="Lander E.S."/>
        </authorList>
    </citation>
    <scope>NUCLEOTIDE SEQUENCE [LARGE SCALE GENOMIC DNA]</scope>
</reference>
<dbReference type="Bgee" id="ENSGACG00000018566">
    <property type="expression patterns" value="Expressed in pharyngeal gill"/>
</dbReference>
<sequence length="130" mass="14003">MITDVFARRRRRRGSQGVASRSMSQNDAQLYSDLAQASGGQAIEVSKSDLSFATRVILDSSATAVVTVFQVVRNPGRPDNFTFTVDGSLRNMTAYITGTSSLTFELTSSTGLVIAFVLQMTSCFTSSISL</sequence>
<proteinExistence type="predicted"/>
<feature type="domain" description="Hemicentin/VWA7 galactose-binding" evidence="1">
    <location>
        <begin position="66"/>
        <end position="112"/>
    </location>
</feature>
<dbReference type="Pfam" id="PF23560">
    <property type="entry name" value="GBD_Hemicentin"/>
    <property type="match status" value="1"/>
</dbReference>
<evidence type="ECO:0000259" key="1">
    <source>
        <dbReference type="Pfam" id="PF23560"/>
    </source>
</evidence>
<dbReference type="STRING" id="69293.ENSGACP00000024545"/>
<name>G3Q3U2_GASAC</name>
<dbReference type="OMA" id="MSQNDAQ"/>